<dbReference type="Pfam" id="PF07714">
    <property type="entry name" value="PK_Tyr_Ser-Thr"/>
    <property type="match status" value="1"/>
</dbReference>
<evidence type="ECO:0000256" key="6">
    <source>
        <dbReference type="ARBA" id="ARBA00022777"/>
    </source>
</evidence>
<dbReference type="Proteomes" id="UP001642260">
    <property type="component" value="Unassembled WGS sequence"/>
</dbReference>
<comment type="caution">
    <text evidence="10">The sequence shown here is derived from an EMBL/GenBank/DDBJ whole genome shotgun (WGS) entry which is preliminary data.</text>
</comment>
<proteinExistence type="predicted"/>
<keyword evidence="5 8" id="KW-0547">Nucleotide-binding</keyword>
<dbReference type="InterPro" id="IPR050823">
    <property type="entry name" value="Plant_Ser_Thr_Prot_Kinase"/>
</dbReference>
<dbReference type="SUPFAM" id="SSF56112">
    <property type="entry name" value="Protein kinase-like (PK-like)"/>
    <property type="match status" value="1"/>
</dbReference>
<keyword evidence="6" id="KW-0418">Kinase</keyword>
<evidence type="ECO:0000256" key="4">
    <source>
        <dbReference type="ARBA" id="ARBA00022679"/>
    </source>
</evidence>
<name>A0ABC8JCW1_ERUVS</name>
<keyword evidence="4" id="KW-0808">Transferase</keyword>
<dbReference type="InterPro" id="IPR017441">
    <property type="entry name" value="Protein_kinase_ATP_BS"/>
</dbReference>
<evidence type="ECO:0000256" key="5">
    <source>
        <dbReference type="ARBA" id="ARBA00022741"/>
    </source>
</evidence>
<keyword evidence="11" id="KW-1185">Reference proteome</keyword>
<protein>
    <recommendedName>
        <fullName evidence="2">non-specific serine/threonine protein kinase</fullName>
        <ecNumber evidence="2">2.7.11.1</ecNumber>
    </recommendedName>
</protein>
<dbReference type="PROSITE" id="PS00107">
    <property type="entry name" value="PROTEIN_KINASE_ATP"/>
    <property type="match status" value="1"/>
</dbReference>
<evidence type="ECO:0000256" key="1">
    <source>
        <dbReference type="ARBA" id="ARBA00004236"/>
    </source>
</evidence>
<reference evidence="10 11" key="1">
    <citation type="submission" date="2022-03" db="EMBL/GenBank/DDBJ databases">
        <authorList>
            <person name="Macdonald S."/>
            <person name="Ahmed S."/>
            <person name="Newling K."/>
        </authorList>
    </citation>
    <scope>NUCLEOTIDE SEQUENCE [LARGE SCALE GENOMIC DNA]</scope>
</reference>
<keyword evidence="7 8" id="KW-0067">ATP-binding</keyword>
<comment type="subcellular location">
    <subcellularLocation>
        <location evidence="1">Cell membrane</location>
    </subcellularLocation>
</comment>
<dbReference type="InterPro" id="IPR001245">
    <property type="entry name" value="Ser-Thr/Tyr_kinase_cat_dom"/>
</dbReference>
<evidence type="ECO:0000256" key="7">
    <source>
        <dbReference type="ARBA" id="ARBA00022840"/>
    </source>
</evidence>
<dbReference type="Gene3D" id="3.30.200.20">
    <property type="entry name" value="Phosphorylase Kinase, domain 1"/>
    <property type="match status" value="1"/>
</dbReference>
<dbReference type="PANTHER" id="PTHR45621">
    <property type="entry name" value="OS01G0588500 PROTEIN-RELATED"/>
    <property type="match status" value="1"/>
</dbReference>
<dbReference type="GO" id="GO:0004674">
    <property type="term" value="F:protein serine/threonine kinase activity"/>
    <property type="evidence" value="ECO:0007669"/>
    <property type="project" value="UniProtKB-EC"/>
</dbReference>
<dbReference type="GO" id="GO:0005886">
    <property type="term" value="C:plasma membrane"/>
    <property type="evidence" value="ECO:0007669"/>
    <property type="project" value="UniProtKB-SubCell"/>
</dbReference>
<gene>
    <name evidence="10" type="ORF">ERUC_LOCUS7318</name>
</gene>
<evidence type="ECO:0000256" key="2">
    <source>
        <dbReference type="ARBA" id="ARBA00012513"/>
    </source>
</evidence>
<dbReference type="AlphaFoldDB" id="A0ABC8JCW1"/>
<dbReference type="EC" id="2.7.11.1" evidence="2"/>
<dbReference type="PROSITE" id="PS50011">
    <property type="entry name" value="PROTEIN_KINASE_DOM"/>
    <property type="match status" value="1"/>
</dbReference>
<evidence type="ECO:0000259" key="9">
    <source>
        <dbReference type="PROSITE" id="PS50011"/>
    </source>
</evidence>
<dbReference type="Gene3D" id="1.10.510.10">
    <property type="entry name" value="Transferase(Phosphotransferase) domain 1"/>
    <property type="match status" value="1"/>
</dbReference>
<evidence type="ECO:0000313" key="11">
    <source>
        <dbReference type="Proteomes" id="UP001642260"/>
    </source>
</evidence>
<dbReference type="InterPro" id="IPR000719">
    <property type="entry name" value="Prot_kinase_dom"/>
</dbReference>
<evidence type="ECO:0000256" key="3">
    <source>
        <dbReference type="ARBA" id="ARBA00022475"/>
    </source>
</evidence>
<accession>A0ABC8JCW1</accession>
<sequence>MGLCISSLFSSSPSKTGLHSHDLPSNSSQFLEAASESSREIITDPGKILESPNLKVFSFLELARATKNFRQESMLGEGGFGRVYRGWIHAETLAPCVASSGMTVAVKRLNSESFQGFEEWRTAINFLGVLSHPNLVKLLGYCREDKEHLLVYEFMPKGSLDYHLFKRKEPFPWDLRIKIMIGAARGLAFLHGSQRQVIYRDFNSSRILLDSNYEVKISGFGLAKLGPSQGNSHVTTRVMGTGGYAAPEYMATGHLYVKSDVYSFGVVLLEVMTGLRVLDAKRPQGQANLVDWLRPKLSSKHKMNQIMDKGIEGQYSSKVAIQKWDV</sequence>
<dbReference type="InterPro" id="IPR011009">
    <property type="entry name" value="Kinase-like_dom_sf"/>
</dbReference>
<dbReference type="EMBL" id="CAKOAT010082044">
    <property type="protein sequence ID" value="CAH8315041.1"/>
    <property type="molecule type" value="Genomic_DNA"/>
</dbReference>
<dbReference type="FunFam" id="3.30.200.20:FF:000228">
    <property type="entry name" value="Serine/threonine-protein kinase BIK1"/>
    <property type="match status" value="1"/>
</dbReference>
<organism evidence="10 11">
    <name type="scientific">Eruca vesicaria subsp. sativa</name>
    <name type="common">Garden rocket</name>
    <name type="synonym">Eruca sativa</name>
    <dbReference type="NCBI Taxonomy" id="29727"/>
    <lineage>
        <taxon>Eukaryota</taxon>
        <taxon>Viridiplantae</taxon>
        <taxon>Streptophyta</taxon>
        <taxon>Embryophyta</taxon>
        <taxon>Tracheophyta</taxon>
        <taxon>Spermatophyta</taxon>
        <taxon>Magnoliopsida</taxon>
        <taxon>eudicotyledons</taxon>
        <taxon>Gunneridae</taxon>
        <taxon>Pentapetalae</taxon>
        <taxon>rosids</taxon>
        <taxon>malvids</taxon>
        <taxon>Brassicales</taxon>
        <taxon>Brassicaceae</taxon>
        <taxon>Brassiceae</taxon>
        <taxon>Eruca</taxon>
    </lineage>
</organism>
<feature type="domain" description="Protein kinase" evidence="9">
    <location>
        <begin position="69"/>
        <end position="326"/>
    </location>
</feature>
<evidence type="ECO:0000313" key="10">
    <source>
        <dbReference type="EMBL" id="CAH8315041.1"/>
    </source>
</evidence>
<keyword evidence="3" id="KW-0472">Membrane</keyword>
<dbReference type="GO" id="GO:0005524">
    <property type="term" value="F:ATP binding"/>
    <property type="evidence" value="ECO:0007669"/>
    <property type="project" value="UniProtKB-UniRule"/>
</dbReference>
<feature type="binding site" evidence="8">
    <location>
        <position position="107"/>
    </location>
    <ligand>
        <name>ATP</name>
        <dbReference type="ChEBI" id="CHEBI:30616"/>
    </ligand>
</feature>
<evidence type="ECO:0000256" key="8">
    <source>
        <dbReference type="PROSITE-ProRule" id="PRU10141"/>
    </source>
</evidence>
<keyword evidence="3" id="KW-1003">Cell membrane</keyword>